<dbReference type="AlphaFoldDB" id="A0A117MRP2"/>
<sequence>MPSVTVLSLLIPGRLVSGATLALVMAMAMARQSTYRDDLDGDTAPAEAVNRTARTCEVDEGHAPEAD</sequence>
<comment type="caution">
    <text evidence="1">The sequence shown here is derived from an EMBL/GenBank/DDBJ whole genome shotgun (WGS) entry which is preliminary data.</text>
</comment>
<protein>
    <submittedName>
        <fullName evidence="1">Uncharacterized protein</fullName>
    </submittedName>
</protein>
<accession>A0A117MRP2</accession>
<organism evidence="1 2">
    <name type="scientific">Streptomyces regalis</name>
    <dbReference type="NCBI Taxonomy" id="68262"/>
    <lineage>
        <taxon>Bacteria</taxon>
        <taxon>Bacillati</taxon>
        <taxon>Actinomycetota</taxon>
        <taxon>Actinomycetes</taxon>
        <taxon>Kitasatosporales</taxon>
        <taxon>Streptomycetaceae</taxon>
        <taxon>Streptomyces</taxon>
    </lineage>
</organism>
<evidence type="ECO:0000313" key="2">
    <source>
        <dbReference type="Proteomes" id="UP000053923"/>
    </source>
</evidence>
<evidence type="ECO:0000313" key="1">
    <source>
        <dbReference type="EMBL" id="KUL32094.1"/>
    </source>
</evidence>
<dbReference type="Proteomes" id="UP000053923">
    <property type="component" value="Unassembled WGS sequence"/>
</dbReference>
<dbReference type="EMBL" id="LLZG01000231">
    <property type="protein sequence ID" value="KUL32094.1"/>
    <property type="molecule type" value="Genomic_DNA"/>
</dbReference>
<gene>
    <name evidence="1" type="ORF">ADL12_23060</name>
</gene>
<name>A0A117MRP2_9ACTN</name>
<proteinExistence type="predicted"/>
<keyword evidence="2" id="KW-1185">Reference proteome</keyword>
<reference evidence="2" key="1">
    <citation type="submission" date="2015-10" db="EMBL/GenBank/DDBJ databases">
        <authorList>
            <person name="Ju K.-S."/>
            <person name="Doroghazi J.R."/>
            <person name="Metcalf W.W."/>
        </authorList>
    </citation>
    <scope>NUCLEOTIDE SEQUENCE [LARGE SCALE GENOMIC DNA]</scope>
    <source>
        <strain evidence="2">NRRL 3151</strain>
    </source>
</reference>